<reference evidence="1" key="1">
    <citation type="submission" date="2021-02" db="EMBL/GenBank/DDBJ databases">
        <authorList>
            <person name="Nowell W R."/>
        </authorList>
    </citation>
    <scope>NUCLEOTIDE SEQUENCE</scope>
</reference>
<dbReference type="Proteomes" id="UP000663868">
    <property type="component" value="Unassembled WGS sequence"/>
</dbReference>
<dbReference type="InterPro" id="IPR036717">
    <property type="entry name" value="GFRP_sf"/>
</dbReference>
<evidence type="ECO:0000313" key="2">
    <source>
        <dbReference type="Proteomes" id="UP000663868"/>
    </source>
</evidence>
<evidence type="ECO:0000313" key="1">
    <source>
        <dbReference type="EMBL" id="CAF4454007.1"/>
    </source>
</evidence>
<protein>
    <submittedName>
        <fullName evidence="1">Uncharacterized protein</fullName>
    </submittedName>
</protein>
<proteinExistence type="predicted"/>
<dbReference type="SUPFAM" id="SSF69761">
    <property type="entry name" value="GTP cyclohydrolase I feedback regulatory protein, GFRP"/>
    <property type="match status" value="1"/>
</dbReference>
<gene>
    <name evidence="1" type="ORF">KXQ929_LOCUS54122</name>
</gene>
<dbReference type="Pfam" id="PF06399">
    <property type="entry name" value="GFRP"/>
    <property type="match status" value="1"/>
</dbReference>
<sequence>MPHILVSTRIRLESGPTILGDEQTDPELMAYLGAQLFHEKCNN</sequence>
<dbReference type="GO" id="GO:0009890">
    <property type="term" value="P:negative regulation of biosynthetic process"/>
    <property type="evidence" value="ECO:0007669"/>
    <property type="project" value="InterPro"/>
</dbReference>
<comment type="caution">
    <text evidence="1">The sequence shown here is derived from an EMBL/GenBank/DDBJ whole genome shotgun (WGS) entry which is preliminary data.</text>
</comment>
<accession>A0A820SII2</accession>
<dbReference type="AlphaFoldDB" id="A0A820SII2"/>
<dbReference type="EMBL" id="CAJOBB010031890">
    <property type="protein sequence ID" value="CAF4454007.1"/>
    <property type="molecule type" value="Genomic_DNA"/>
</dbReference>
<dbReference type="InterPro" id="IPR009112">
    <property type="entry name" value="GTP_CycHdrlase_I_reg"/>
</dbReference>
<organism evidence="1 2">
    <name type="scientific">Adineta steineri</name>
    <dbReference type="NCBI Taxonomy" id="433720"/>
    <lineage>
        <taxon>Eukaryota</taxon>
        <taxon>Metazoa</taxon>
        <taxon>Spiralia</taxon>
        <taxon>Gnathifera</taxon>
        <taxon>Rotifera</taxon>
        <taxon>Eurotatoria</taxon>
        <taxon>Bdelloidea</taxon>
        <taxon>Adinetida</taxon>
        <taxon>Adinetidae</taxon>
        <taxon>Adineta</taxon>
    </lineage>
</organism>
<feature type="non-terminal residue" evidence="1">
    <location>
        <position position="43"/>
    </location>
</feature>
<name>A0A820SII2_9BILA</name>
<dbReference type="Gene3D" id="3.30.1410.10">
    <property type="entry name" value="GTP cyclohydrolase I feedback regulatory protein GFRP"/>
    <property type="match status" value="1"/>
</dbReference>